<proteinExistence type="inferred from homology"/>
<dbReference type="PRINTS" id="PR01638">
    <property type="entry name" value="MHCCLASSI"/>
</dbReference>
<reference evidence="12 13" key="1">
    <citation type="submission" date="2019-09" db="EMBL/GenBank/DDBJ databases">
        <title>Bird 10,000 Genomes (B10K) Project - Family phase.</title>
        <authorList>
            <person name="Zhang G."/>
        </authorList>
    </citation>
    <scope>NUCLEOTIDE SEQUENCE [LARGE SCALE GENOMIC DNA]</scope>
    <source>
        <strain evidence="12">B10K-DU-001-62</strain>
        <tissue evidence="12">Muscle</tissue>
    </source>
</reference>
<dbReference type="InterPro" id="IPR011162">
    <property type="entry name" value="MHC_I/II-like_Ag-recog"/>
</dbReference>
<evidence type="ECO:0000259" key="11">
    <source>
        <dbReference type="Pfam" id="PF00129"/>
    </source>
</evidence>
<evidence type="ECO:0000256" key="5">
    <source>
        <dbReference type="ARBA" id="ARBA00022859"/>
    </source>
</evidence>
<evidence type="ECO:0000256" key="2">
    <source>
        <dbReference type="ARBA" id="ARBA00022451"/>
    </source>
</evidence>
<keyword evidence="5" id="KW-0391">Immunity</keyword>
<dbReference type="InterPro" id="IPR001039">
    <property type="entry name" value="MHC_I_a_a1/a2"/>
</dbReference>
<organism evidence="12 13">
    <name type="scientific">Galbula dea</name>
    <dbReference type="NCBI Taxonomy" id="1109041"/>
    <lineage>
        <taxon>Eukaryota</taxon>
        <taxon>Metazoa</taxon>
        <taxon>Chordata</taxon>
        <taxon>Craniata</taxon>
        <taxon>Vertebrata</taxon>
        <taxon>Euteleostomi</taxon>
        <taxon>Archelosauria</taxon>
        <taxon>Archosauria</taxon>
        <taxon>Dinosauria</taxon>
        <taxon>Saurischia</taxon>
        <taxon>Theropoda</taxon>
        <taxon>Coelurosauria</taxon>
        <taxon>Aves</taxon>
        <taxon>Neognathae</taxon>
        <taxon>Neoaves</taxon>
        <taxon>Telluraves</taxon>
        <taxon>Coraciimorphae</taxon>
        <taxon>Piciformes</taxon>
        <taxon>Galbulidae</taxon>
        <taxon>Galbula</taxon>
    </lineage>
</organism>
<comment type="caution">
    <text evidence="12">The sequence shown here is derived from an EMBL/GenBank/DDBJ whole genome shotgun (WGS) entry which is preliminary data.</text>
</comment>
<evidence type="ECO:0000256" key="3">
    <source>
        <dbReference type="ARBA" id="ARBA00022692"/>
    </source>
</evidence>
<dbReference type="Pfam" id="PF00129">
    <property type="entry name" value="MHC_I"/>
    <property type="match status" value="1"/>
</dbReference>
<gene>
    <name evidence="12" type="primary">Ha1f_1</name>
    <name evidence="12" type="ORF">GALDEA_R07570</name>
</gene>
<evidence type="ECO:0000256" key="6">
    <source>
        <dbReference type="ARBA" id="ARBA00022989"/>
    </source>
</evidence>
<keyword evidence="9" id="KW-0325">Glycoprotein</keyword>
<dbReference type="Proteomes" id="UP000566440">
    <property type="component" value="Unassembled WGS sequence"/>
</dbReference>
<name>A0A7K9SGM6_9PICI</name>
<dbReference type="OrthoDB" id="8936120at2759"/>
<keyword evidence="2" id="KW-0490">MHC I</keyword>
<evidence type="ECO:0000256" key="9">
    <source>
        <dbReference type="ARBA" id="ARBA00023180"/>
    </source>
</evidence>
<evidence type="ECO:0000256" key="10">
    <source>
        <dbReference type="RuleBase" id="RU004439"/>
    </source>
</evidence>
<sequence length="125" mass="14301">PQPQCPGHVSGAHTLQYMYGCDLLEDGSTKGHWQIAYDGKDFIAFDTDTMSFTAADMAALITKRKWEEDGTVADQWKHYLENTCIEWLRRYVSYGQHVLERKERPTVHVSGKEVEGILTLSCRAY</sequence>
<keyword evidence="4" id="KW-0732">Signal</keyword>
<dbReference type="SUPFAM" id="SSF54452">
    <property type="entry name" value="MHC antigen-recognition domain"/>
    <property type="match status" value="1"/>
</dbReference>
<dbReference type="GO" id="GO:0006955">
    <property type="term" value="P:immune response"/>
    <property type="evidence" value="ECO:0007669"/>
    <property type="project" value="TreeGrafter"/>
</dbReference>
<evidence type="ECO:0000256" key="8">
    <source>
        <dbReference type="ARBA" id="ARBA00023157"/>
    </source>
</evidence>
<dbReference type="GO" id="GO:0005615">
    <property type="term" value="C:extracellular space"/>
    <property type="evidence" value="ECO:0007669"/>
    <property type="project" value="TreeGrafter"/>
</dbReference>
<dbReference type="GO" id="GO:0042612">
    <property type="term" value="C:MHC class I protein complex"/>
    <property type="evidence" value="ECO:0007669"/>
    <property type="project" value="UniProtKB-KW"/>
</dbReference>
<dbReference type="FunFam" id="3.30.500.10:FF:000001">
    <property type="entry name" value="H-2 class I histocompatibility antigen, alpha chain"/>
    <property type="match status" value="1"/>
</dbReference>
<evidence type="ECO:0000256" key="7">
    <source>
        <dbReference type="ARBA" id="ARBA00023136"/>
    </source>
</evidence>
<evidence type="ECO:0000256" key="1">
    <source>
        <dbReference type="ARBA" id="ARBA00004479"/>
    </source>
</evidence>
<keyword evidence="8" id="KW-1015">Disulfide bond</keyword>
<feature type="non-terminal residue" evidence="12">
    <location>
        <position position="125"/>
    </location>
</feature>
<evidence type="ECO:0000313" key="13">
    <source>
        <dbReference type="Proteomes" id="UP000566440"/>
    </source>
</evidence>
<dbReference type="GO" id="GO:0002474">
    <property type="term" value="P:antigen processing and presentation of peptide antigen via MHC class I"/>
    <property type="evidence" value="ECO:0007669"/>
    <property type="project" value="UniProtKB-KW"/>
</dbReference>
<comment type="subcellular location">
    <subcellularLocation>
        <location evidence="1">Membrane</location>
        <topology evidence="1">Single-pass type I membrane protein</topology>
    </subcellularLocation>
</comment>
<keyword evidence="13" id="KW-1185">Reference proteome</keyword>
<accession>A0A7K9SGM6</accession>
<comment type="similarity">
    <text evidence="10">Belongs to the MHC class I family.</text>
</comment>
<keyword evidence="3" id="KW-0812">Transmembrane</keyword>
<keyword evidence="7" id="KW-0472">Membrane</keyword>
<dbReference type="InterPro" id="IPR011161">
    <property type="entry name" value="MHC_I-like_Ag-recog"/>
</dbReference>
<dbReference type="AlphaFoldDB" id="A0A7K9SGM6"/>
<keyword evidence="6" id="KW-1133">Transmembrane helix</keyword>
<feature type="domain" description="MHC class I-like antigen recognition-like" evidence="11">
    <location>
        <begin position="10"/>
        <end position="98"/>
    </location>
</feature>
<evidence type="ECO:0000313" key="12">
    <source>
        <dbReference type="EMBL" id="NXI34581.1"/>
    </source>
</evidence>
<protein>
    <submittedName>
        <fullName evidence="12">HA1F protein</fullName>
    </submittedName>
</protein>
<dbReference type="InterPro" id="IPR050208">
    <property type="entry name" value="MHC_class-I_related"/>
</dbReference>
<feature type="non-terminal residue" evidence="12">
    <location>
        <position position="1"/>
    </location>
</feature>
<dbReference type="InterPro" id="IPR037055">
    <property type="entry name" value="MHC_I-like_Ag-recog_sf"/>
</dbReference>
<evidence type="ECO:0000256" key="4">
    <source>
        <dbReference type="ARBA" id="ARBA00022729"/>
    </source>
</evidence>
<dbReference type="PANTHER" id="PTHR16675:SF242">
    <property type="entry name" value="MAJOR HISTOCOMPATIBILITY COMPLEX CLASS I-RELATED GENE PROTEIN"/>
    <property type="match status" value="1"/>
</dbReference>
<dbReference type="EMBL" id="VWZX01000358">
    <property type="protein sequence ID" value="NXI34581.1"/>
    <property type="molecule type" value="Genomic_DNA"/>
</dbReference>
<dbReference type="GO" id="GO:0009897">
    <property type="term" value="C:external side of plasma membrane"/>
    <property type="evidence" value="ECO:0007669"/>
    <property type="project" value="TreeGrafter"/>
</dbReference>
<dbReference type="PANTHER" id="PTHR16675">
    <property type="entry name" value="MHC CLASS I-RELATED"/>
    <property type="match status" value="1"/>
</dbReference>
<dbReference type="Gene3D" id="3.30.500.10">
    <property type="entry name" value="MHC class I-like antigen recognition-like"/>
    <property type="match status" value="1"/>
</dbReference>